<organism evidence="2 3">
    <name type="scientific">Kordia antarctica</name>
    <dbReference type="NCBI Taxonomy" id="1218801"/>
    <lineage>
        <taxon>Bacteria</taxon>
        <taxon>Pseudomonadati</taxon>
        <taxon>Bacteroidota</taxon>
        <taxon>Flavobacteriia</taxon>
        <taxon>Flavobacteriales</taxon>
        <taxon>Flavobacteriaceae</taxon>
        <taxon>Kordia</taxon>
    </lineage>
</organism>
<dbReference type="Proteomes" id="UP000464657">
    <property type="component" value="Chromosome"/>
</dbReference>
<reference evidence="2 3" key="1">
    <citation type="journal article" date="2013" name="Int. J. Syst. Evol. Microbiol.">
        <title>Kordia antarctica sp. nov., isolated from Antarctic seawater.</title>
        <authorList>
            <person name="Baek K."/>
            <person name="Choi A."/>
            <person name="Kang I."/>
            <person name="Lee K."/>
            <person name="Cho J.C."/>
        </authorList>
    </citation>
    <scope>NUCLEOTIDE SEQUENCE [LARGE SCALE GENOMIC DNA]</scope>
    <source>
        <strain evidence="2 3">IMCC3317</strain>
    </source>
</reference>
<dbReference type="PROSITE" id="PS51257">
    <property type="entry name" value="PROKAR_LIPOPROTEIN"/>
    <property type="match status" value="1"/>
</dbReference>
<dbReference type="EMBL" id="CP019288">
    <property type="protein sequence ID" value="QHI37101.1"/>
    <property type="molecule type" value="Genomic_DNA"/>
</dbReference>
<dbReference type="OrthoDB" id="9948948at2"/>
<dbReference type="AlphaFoldDB" id="A0A7L4ZKR2"/>
<evidence type="ECO:0000313" key="3">
    <source>
        <dbReference type="Proteomes" id="UP000464657"/>
    </source>
</evidence>
<dbReference type="RefSeq" id="WP_160129749.1">
    <property type="nucleotide sequence ID" value="NZ_CP019288.1"/>
</dbReference>
<proteinExistence type="predicted"/>
<evidence type="ECO:0000313" key="2">
    <source>
        <dbReference type="EMBL" id="QHI37101.1"/>
    </source>
</evidence>
<name>A0A7L4ZKR2_9FLAO</name>
<sequence>MKIRYILFLLIVLTSCATKPTAKLSKKELFKKLSDGFIIQKLPDWEFHGFHGVLNYTPTELMTIGQEYIYNGIIAYKRELKNEKLGVIDKMVAKNPVRAYIN</sequence>
<evidence type="ECO:0000256" key="1">
    <source>
        <dbReference type="SAM" id="SignalP"/>
    </source>
</evidence>
<dbReference type="KEGG" id="kan:IMCC3317_24790"/>
<keyword evidence="1" id="KW-0732">Signal</keyword>
<feature type="chain" id="PRO_5029646520" evidence="1">
    <location>
        <begin position="18"/>
        <end position="102"/>
    </location>
</feature>
<accession>A0A7L4ZKR2</accession>
<protein>
    <submittedName>
        <fullName evidence="2">Uncharacterized protein</fullName>
    </submittedName>
</protein>
<gene>
    <name evidence="2" type="ORF">IMCC3317_24790</name>
</gene>
<keyword evidence="3" id="KW-1185">Reference proteome</keyword>
<feature type="signal peptide" evidence="1">
    <location>
        <begin position="1"/>
        <end position="17"/>
    </location>
</feature>